<dbReference type="Pfam" id="PF20420">
    <property type="entry name" value="DUF6702"/>
    <property type="match status" value="1"/>
</dbReference>
<dbReference type="Proteomes" id="UP001203607">
    <property type="component" value="Unassembled WGS sequence"/>
</dbReference>
<keyword evidence="1" id="KW-0812">Transmembrane</keyword>
<sequence length="172" mass="19961">MKLLSAARLGILLTMTIMLMSFTTLHKFYLSVTNVVYSEKNDSFQITTRIFIDDLEDVLNERYGIDAKLATEDESKIAEDYIKKYLKTKFVMELDGQVASFNYLGKIYDNDVIICYLEIEDVAFDGLKSIAVQNEVLTDLFEDQQNIVHFKWKNNKRSFVLIKENNKGMLNL</sequence>
<dbReference type="RefSeq" id="WP_249658366.1">
    <property type="nucleotide sequence ID" value="NZ_JAMFMA010000003.1"/>
</dbReference>
<gene>
    <name evidence="2" type="ORF">M3P19_14260</name>
</gene>
<evidence type="ECO:0000256" key="1">
    <source>
        <dbReference type="SAM" id="Phobius"/>
    </source>
</evidence>
<protein>
    <recommendedName>
        <fullName evidence="4">Peptidase E</fullName>
    </recommendedName>
</protein>
<dbReference type="EMBL" id="JAMFMA010000003">
    <property type="protein sequence ID" value="MCL6275180.1"/>
    <property type="molecule type" value="Genomic_DNA"/>
</dbReference>
<evidence type="ECO:0000313" key="2">
    <source>
        <dbReference type="EMBL" id="MCL6275180.1"/>
    </source>
</evidence>
<keyword evidence="1" id="KW-1133">Transmembrane helix</keyword>
<evidence type="ECO:0000313" key="3">
    <source>
        <dbReference type="Proteomes" id="UP001203607"/>
    </source>
</evidence>
<keyword evidence="1" id="KW-0472">Membrane</keyword>
<reference evidence="2 3" key="1">
    <citation type="submission" date="2022-05" db="EMBL/GenBank/DDBJ databases">
        <authorList>
            <person name="Park J.-S."/>
        </authorList>
    </citation>
    <scope>NUCLEOTIDE SEQUENCE [LARGE SCALE GENOMIC DNA]</scope>
    <source>
        <strain evidence="2 3">2012CJ35-5</strain>
    </source>
</reference>
<feature type="transmembrane region" description="Helical" evidence="1">
    <location>
        <begin position="6"/>
        <end position="25"/>
    </location>
</feature>
<accession>A0ABT0PUV8</accession>
<evidence type="ECO:0008006" key="4">
    <source>
        <dbReference type="Google" id="ProtNLM"/>
    </source>
</evidence>
<comment type="caution">
    <text evidence="2">The sequence shown here is derived from an EMBL/GenBank/DDBJ whole genome shotgun (WGS) entry which is preliminary data.</text>
</comment>
<proteinExistence type="predicted"/>
<dbReference type="InterPro" id="IPR046525">
    <property type="entry name" value="DUF6702"/>
</dbReference>
<name>A0ABT0PUV8_9FLAO</name>
<keyword evidence="3" id="KW-1185">Reference proteome</keyword>
<organism evidence="2 3">
    <name type="scientific">Flagellimonas spongiicola</name>
    <dbReference type="NCBI Taxonomy" id="2942208"/>
    <lineage>
        <taxon>Bacteria</taxon>
        <taxon>Pseudomonadati</taxon>
        <taxon>Bacteroidota</taxon>
        <taxon>Flavobacteriia</taxon>
        <taxon>Flavobacteriales</taxon>
        <taxon>Flavobacteriaceae</taxon>
        <taxon>Flagellimonas</taxon>
    </lineage>
</organism>